<sequence length="172" mass="18574">MNIQPWNPDVIKHRCSLHERAKRGGNLTPAMSISPRRLLLATVAVLAYAGLLVGVWATRPLHDSIPVGMDYSPTLASPPEPARLLSVDVTCNTLFSSSPSGDEPLPELTAQPEGFPALAFQREPCELVHRNARVLFVVNVLAVVATLTVIGLVARRLRRRSGDDVSALPVTA</sequence>
<protein>
    <submittedName>
        <fullName evidence="2">Unannotated protein</fullName>
    </submittedName>
</protein>
<reference evidence="2" key="1">
    <citation type="submission" date="2020-05" db="EMBL/GenBank/DDBJ databases">
        <authorList>
            <person name="Chiriac C."/>
            <person name="Salcher M."/>
            <person name="Ghai R."/>
            <person name="Kavagutti S V."/>
        </authorList>
    </citation>
    <scope>NUCLEOTIDE SEQUENCE</scope>
</reference>
<accession>A0A6J6CIY4</accession>
<dbReference type="EMBL" id="CAEZSR010000029">
    <property type="protein sequence ID" value="CAB4551317.1"/>
    <property type="molecule type" value="Genomic_DNA"/>
</dbReference>
<proteinExistence type="predicted"/>
<feature type="transmembrane region" description="Helical" evidence="1">
    <location>
        <begin position="134"/>
        <end position="154"/>
    </location>
</feature>
<feature type="transmembrane region" description="Helical" evidence="1">
    <location>
        <begin position="38"/>
        <end position="57"/>
    </location>
</feature>
<keyword evidence="1" id="KW-0472">Membrane</keyword>
<dbReference type="AlphaFoldDB" id="A0A6J6CIY4"/>
<gene>
    <name evidence="2" type="ORF">UFOPK1493_01082</name>
</gene>
<evidence type="ECO:0000313" key="2">
    <source>
        <dbReference type="EMBL" id="CAB4551317.1"/>
    </source>
</evidence>
<organism evidence="2">
    <name type="scientific">freshwater metagenome</name>
    <dbReference type="NCBI Taxonomy" id="449393"/>
    <lineage>
        <taxon>unclassified sequences</taxon>
        <taxon>metagenomes</taxon>
        <taxon>ecological metagenomes</taxon>
    </lineage>
</organism>
<keyword evidence="1" id="KW-0812">Transmembrane</keyword>
<keyword evidence="1" id="KW-1133">Transmembrane helix</keyword>
<evidence type="ECO:0000256" key="1">
    <source>
        <dbReference type="SAM" id="Phobius"/>
    </source>
</evidence>
<name>A0A6J6CIY4_9ZZZZ</name>